<evidence type="ECO:0000256" key="4">
    <source>
        <dbReference type="ARBA" id="ARBA00022722"/>
    </source>
</evidence>
<feature type="compositionally biased region" description="Basic and acidic residues" evidence="14">
    <location>
        <begin position="671"/>
        <end position="693"/>
    </location>
</feature>
<gene>
    <name evidence="17" type="primary">BQ5605_C001g00964</name>
    <name evidence="17" type="ORF">BQ5605_C001G00964</name>
</gene>
<dbReference type="InterPro" id="IPR006084">
    <property type="entry name" value="XPG/Rad2"/>
</dbReference>
<dbReference type="SMART" id="SM00485">
    <property type="entry name" value="XPGN"/>
    <property type="match status" value="1"/>
</dbReference>
<keyword evidence="4" id="KW-0540">Nuclease</keyword>
<keyword evidence="10" id="KW-0234">DNA repair</keyword>
<dbReference type="CDD" id="cd09868">
    <property type="entry name" value="PIN_XPG_RAD2"/>
    <property type="match status" value="2"/>
</dbReference>
<dbReference type="PROSITE" id="PS00841">
    <property type="entry name" value="XPG_1"/>
    <property type="match status" value="1"/>
</dbReference>
<dbReference type="SMART" id="SM00279">
    <property type="entry name" value="HhH2"/>
    <property type="match status" value="1"/>
</dbReference>
<sequence length="1299" mass="142687">MVANILISRVLPLPQGVNGLWSLLTPVARPVNLDALERKRLAIDASIWLYQFQMTMRDKKSGDVLKGAHVMGTFRRIMKLIYHGIRPVFVFDGKAPMLKMRTIDNRRKRKQGAGRNAAKTAQLLLSAQLRAAAAGAALRRRGPDEDTLKDTSAASTSGNARTAQKLSYDRDTGERIDEHTTYLKDLEAGIGPSSSRPPHTLPKTPSRSAGPTKMDPASARKKHVLRDEYALPEIAGTLDSRIKPTDVRLATEAEQREFLNEMRPEFFDSAEFASLSTQLKYEIIGEQRLKSRQVNHRRVQEMKTLSSALDFSQSQIANLVVRNQYTQKLFQVTDELGQAAIQIPTRMAGERNRMYQLIKQDPSKGTGYVLAVQNPELTKDTPIVIDTTTDESSDGTDSDEFEEVGIAKYHPKRSDVNEVTRQAEVLELLCARHEIKRPPVEIDPYLEVVPVEGIKSLFGHDRNPPSLVHSSHLIDEDEGIQAAIYESTLAPRHLESADFPGSPKDDHSAPAPTVGKCPSVSKRPTVSKWLPRIDDDGDSDSAHDAEDGHTVQETAPRQVISARSESTDSDYLEEVEIMRSDFIFKSEKKLNASSASAGSRRSTSPLLAPSPVASVPRTSPPTRPTGETSSLVLDPTAPEFVWTTNPAATRTPSPSVPTISTRISQGDIEEEVHLNETETDRARNGAPSSERDSTLSGRAFAIVAGNLNATTAPVLEASTPGRNDMGLPQGSSVSEHPANVSQAVTPPQQYDSETSAEAFLEWERSPTPSRLAAEAVEASESSRASETPHLEHKVNEDEGVTGDSSGDRSDDNHNEEGEVIASLSREQAQYADILSQLKNRRIEDMHDEAQADIASLSAQRNVDQRNADGISRQMENDIKVGATVYGPSRGSCTLINDALSRHVQELLSLFGLPFVDAPQEAEAECADLLSRKLVDGIVTDDSDVFLFGGASIYRNMFNDDKFIECYLLADLDRELGLDRKKLVRLAHLLGSDYTEGLPGVGPVLGRELLEEFPGDDGLSDFKEWWTKVQSGRDGPEDTSNAWRRKFKKGHKDLVLEESWPTSAIAKAYLAPVVSGDDEPFEWGSIDLDGIRAFLARNLSWGPEKVNGIMLPLLSRQKARSDGTLKRQGFISEFFDVSVGTGPLQRQHRRGYASSRLQSVLDVSGDIRDLWCNSESTGTNPWILNLQQHRAKTLKKDTSKVKAEPATSTSEIPSSATPNKIPNQSGAPRKKRKTRAAGGAQRKKRAREAALFLDDDAEDAADEKAGTGPVVSKRRSRRKATKTPAAEIVDSDDDNVQEAG</sequence>
<dbReference type="InterPro" id="IPR008918">
    <property type="entry name" value="HhH2"/>
</dbReference>
<keyword evidence="5" id="KW-0479">Metal-binding</keyword>
<dbReference type="PANTHER" id="PTHR16171:SF7">
    <property type="entry name" value="DNA REPAIR PROTEIN RAD2"/>
    <property type="match status" value="1"/>
</dbReference>
<dbReference type="SMART" id="SM00484">
    <property type="entry name" value="XPGI"/>
    <property type="match status" value="1"/>
</dbReference>
<comment type="similarity">
    <text evidence="12">Belongs to the XPG/RAD2 endonuclease family. GEN subfamily.</text>
</comment>
<dbReference type="InterPro" id="IPR036279">
    <property type="entry name" value="5-3_exonuclease_C_sf"/>
</dbReference>
<comment type="cofactor">
    <cofactor evidence="1">
        <name>Mg(2+)</name>
        <dbReference type="ChEBI" id="CHEBI:18420"/>
    </cofactor>
</comment>
<evidence type="ECO:0000259" key="15">
    <source>
        <dbReference type="SMART" id="SM00484"/>
    </source>
</evidence>
<proteinExistence type="inferred from homology"/>
<feature type="compositionally biased region" description="Basic residues" evidence="14">
    <location>
        <begin position="1271"/>
        <end position="1280"/>
    </location>
</feature>
<evidence type="ECO:0000256" key="3">
    <source>
        <dbReference type="ARBA" id="ARBA00005283"/>
    </source>
</evidence>
<dbReference type="GO" id="GO:0006289">
    <property type="term" value="P:nucleotide-excision repair"/>
    <property type="evidence" value="ECO:0007669"/>
    <property type="project" value="InterPro"/>
</dbReference>
<keyword evidence="13" id="KW-0175">Coiled coil</keyword>
<evidence type="ECO:0000256" key="12">
    <source>
        <dbReference type="ARBA" id="ARBA00038112"/>
    </source>
</evidence>
<feature type="compositionally biased region" description="Basic and acidic residues" evidence="14">
    <location>
        <begin position="805"/>
        <end position="815"/>
    </location>
</feature>
<keyword evidence="9" id="KW-0460">Magnesium</keyword>
<evidence type="ECO:0000256" key="9">
    <source>
        <dbReference type="ARBA" id="ARBA00022842"/>
    </source>
</evidence>
<dbReference type="GO" id="GO:0005634">
    <property type="term" value="C:nucleus"/>
    <property type="evidence" value="ECO:0007669"/>
    <property type="project" value="UniProtKB-SubCell"/>
</dbReference>
<evidence type="ECO:0000256" key="11">
    <source>
        <dbReference type="ARBA" id="ARBA00023242"/>
    </source>
</evidence>
<evidence type="ECO:0000259" key="16">
    <source>
        <dbReference type="SMART" id="SM00485"/>
    </source>
</evidence>
<keyword evidence="11" id="KW-0539">Nucleus</keyword>
<comment type="subcellular location">
    <subcellularLocation>
        <location evidence="2">Nucleus</location>
    </subcellularLocation>
</comment>
<dbReference type="GO" id="GO:0046872">
    <property type="term" value="F:metal ion binding"/>
    <property type="evidence" value="ECO:0007669"/>
    <property type="project" value="UniProtKB-KW"/>
</dbReference>
<feature type="domain" description="XPG-I" evidence="15">
    <location>
        <begin position="908"/>
        <end position="977"/>
    </location>
</feature>
<dbReference type="GO" id="GO:0003697">
    <property type="term" value="F:single-stranded DNA binding"/>
    <property type="evidence" value="ECO:0007669"/>
    <property type="project" value="InterPro"/>
</dbReference>
<dbReference type="STRING" id="796604.A0A2X0MZ75"/>
<feature type="region of interest" description="Disordered" evidence="14">
    <location>
        <begin position="494"/>
        <end position="568"/>
    </location>
</feature>
<evidence type="ECO:0000256" key="13">
    <source>
        <dbReference type="SAM" id="Coils"/>
    </source>
</evidence>
<keyword evidence="8" id="KW-0378">Hydrolase</keyword>
<feature type="compositionally biased region" description="Polar residues" evidence="14">
    <location>
        <begin position="729"/>
        <end position="755"/>
    </location>
</feature>
<dbReference type="InterPro" id="IPR006086">
    <property type="entry name" value="XPG-I_dom"/>
</dbReference>
<keyword evidence="6" id="KW-0255">Endonuclease</keyword>
<feature type="region of interest" description="Disordered" evidence="14">
    <location>
        <begin position="768"/>
        <end position="815"/>
    </location>
</feature>
<dbReference type="Proteomes" id="UP000249464">
    <property type="component" value="Unassembled WGS sequence"/>
</dbReference>
<feature type="coiled-coil region" evidence="13">
    <location>
        <begin position="820"/>
        <end position="859"/>
    </location>
</feature>
<evidence type="ECO:0000256" key="14">
    <source>
        <dbReference type="SAM" id="MobiDB-lite"/>
    </source>
</evidence>
<dbReference type="FunFam" id="1.10.150.20:FF:000030">
    <property type="entry name" value="Flap endonuclease GEN-like 1"/>
    <property type="match status" value="1"/>
</dbReference>
<dbReference type="Pfam" id="PF00752">
    <property type="entry name" value="XPG_N"/>
    <property type="match status" value="1"/>
</dbReference>
<feature type="region of interest" description="Disordered" evidence="14">
    <location>
        <begin position="716"/>
        <end position="756"/>
    </location>
</feature>
<dbReference type="InterPro" id="IPR019974">
    <property type="entry name" value="XPG_CS"/>
</dbReference>
<comment type="similarity">
    <text evidence="3">Belongs to the XPG/RAD2 endonuclease family. XPG subfamily.</text>
</comment>
<evidence type="ECO:0000256" key="1">
    <source>
        <dbReference type="ARBA" id="ARBA00001946"/>
    </source>
</evidence>
<feature type="compositionally biased region" description="Polar residues" evidence="14">
    <location>
        <begin position="642"/>
        <end position="664"/>
    </location>
</feature>
<evidence type="ECO:0000313" key="18">
    <source>
        <dbReference type="Proteomes" id="UP000249464"/>
    </source>
</evidence>
<keyword evidence="7" id="KW-0227">DNA damage</keyword>
<evidence type="ECO:0000256" key="5">
    <source>
        <dbReference type="ARBA" id="ARBA00022723"/>
    </source>
</evidence>
<dbReference type="Gene3D" id="3.40.50.1010">
    <property type="entry name" value="5'-nuclease"/>
    <property type="match status" value="2"/>
</dbReference>
<feature type="compositionally biased region" description="Acidic residues" evidence="14">
    <location>
        <begin position="1288"/>
        <end position="1299"/>
    </location>
</feature>
<name>A0A2X0MZ75_9BASI</name>
<feature type="region of interest" description="Disordered" evidence="14">
    <location>
        <begin position="1194"/>
        <end position="1299"/>
    </location>
</feature>
<dbReference type="InterPro" id="IPR001044">
    <property type="entry name" value="XPG/Rad2_eukaryotes"/>
</dbReference>
<evidence type="ECO:0000256" key="6">
    <source>
        <dbReference type="ARBA" id="ARBA00022759"/>
    </source>
</evidence>
<accession>A0A2X0MZ75</accession>
<feature type="region of interest" description="Disordered" evidence="14">
    <location>
        <begin position="590"/>
        <end position="696"/>
    </location>
</feature>
<reference evidence="17 18" key="1">
    <citation type="submission" date="2016-11" db="EMBL/GenBank/DDBJ databases">
        <authorList>
            <person name="Jaros S."/>
            <person name="Januszkiewicz K."/>
            <person name="Wedrychowicz H."/>
        </authorList>
    </citation>
    <scope>NUCLEOTIDE SEQUENCE [LARGE SCALE GENOMIC DNA]</scope>
</reference>
<dbReference type="SUPFAM" id="SSF88723">
    <property type="entry name" value="PIN domain-like"/>
    <property type="match status" value="1"/>
</dbReference>
<dbReference type="PROSITE" id="PS00842">
    <property type="entry name" value="XPG_2"/>
    <property type="match status" value="1"/>
</dbReference>
<dbReference type="InterPro" id="IPR029060">
    <property type="entry name" value="PIN-like_dom_sf"/>
</dbReference>
<feature type="compositionally biased region" description="Polar residues" evidence="14">
    <location>
        <begin position="1205"/>
        <end position="1224"/>
    </location>
</feature>
<keyword evidence="18" id="KW-1185">Reference proteome</keyword>
<dbReference type="PRINTS" id="PR00853">
    <property type="entry name" value="XPGRADSUPER"/>
</dbReference>
<feature type="compositionally biased region" description="Basic and acidic residues" evidence="14">
    <location>
        <begin position="786"/>
        <end position="796"/>
    </location>
</feature>
<dbReference type="GO" id="GO:0048256">
    <property type="term" value="F:flap endonuclease activity"/>
    <property type="evidence" value="ECO:0007669"/>
    <property type="project" value="UniProtKB-ARBA"/>
</dbReference>
<organism evidence="17 18">
    <name type="scientific">Microbotryum silenes-dioicae</name>
    <dbReference type="NCBI Taxonomy" id="796604"/>
    <lineage>
        <taxon>Eukaryota</taxon>
        <taxon>Fungi</taxon>
        <taxon>Dikarya</taxon>
        <taxon>Basidiomycota</taxon>
        <taxon>Pucciniomycotina</taxon>
        <taxon>Microbotryomycetes</taxon>
        <taxon>Microbotryales</taxon>
        <taxon>Microbotryaceae</taxon>
        <taxon>Microbotryum</taxon>
    </lineage>
</organism>
<feature type="region of interest" description="Disordered" evidence="14">
    <location>
        <begin position="136"/>
        <end position="174"/>
    </location>
</feature>
<feature type="compositionally biased region" description="Low complexity" evidence="14">
    <location>
        <begin position="769"/>
        <end position="785"/>
    </location>
</feature>
<evidence type="ECO:0000256" key="10">
    <source>
        <dbReference type="ARBA" id="ARBA00023204"/>
    </source>
</evidence>
<feature type="compositionally biased region" description="Basic residues" evidence="14">
    <location>
        <begin position="1227"/>
        <end position="1245"/>
    </location>
</feature>
<evidence type="ECO:0000256" key="8">
    <source>
        <dbReference type="ARBA" id="ARBA00022801"/>
    </source>
</evidence>
<feature type="compositionally biased region" description="Polar residues" evidence="14">
    <location>
        <begin position="192"/>
        <end position="209"/>
    </location>
</feature>
<evidence type="ECO:0000313" key="17">
    <source>
        <dbReference type="EMBL" id="SGY51108.1"/>
    </source>
</evidence>
<feature type="compositionally biased region" description="Polar residues" evidence="14">
    <location>
        <begin position="150"/>
        <end position="165"/>
    </location>
</feature>
<evidence type="ECO:0000256" key="2">
    <source>
        <dbReference type="ARBA" id="ARBA00004123"/>
    </source>
</evidence>
<dbReference type="PRINTS" id="PR00066">
    <property type="entry name" value="XRODRMPGMNTG"/>
</dbReference>
<dbReference type="InterPro" id="IPR006085">
    <property type="entry name" value="XPG_DNA_repair_N"/>
</dbReference>
<feature type="domain" description="XPG N-terminal" evidence="16">
    <location>
        <begin position="16"/>
        <end position="113"/>
    </location>
</feature>
<evidence type="ECO:0000256" key="7">
    <source>
        <dbReference type="ARBA" id="ARBA00022763"/>
    </source>
</evidence>
<dbReference type="SUPFAM" id="SSF47807">
    <property type="entry name" value="5' to 3' exonuclease, C-terminal subdomain"/>
    <property type="match status" value="1"/>
</dbReference>
<dbReference type="EMBL" id="FQNC01000043">
    <property type="protein sequence ID" value="SGY51108.1"/>
    <property type="molecule type" value="Genomic_DNA"/>
</dbReference>
<protein>
    <submittedName>
        <fullName evidence="17">BQ5605_C001g00964 protein</fullName>
    </submittedName>
</protein>
<dbReference type="Gene3D" id="1.10.150.20">
    <property type="entry name" value="5' to 3' exonuclease, C-terminal subdomain"/>
    <property type="match status" value="1"/>
</dbReference>
<feature type="compositionally biased region" description="Basic and acidic residues" evidence="14">
    <location>
        <begin position="540"/>
        <end position="550"/>
    </location>
</feature>
<dbReference type="CDD" id="cd09904">
    <property type="entry name" value="H3TH_XPG"/>
    <property type="match status" value="1"/>
</dbReference>
<feature type="compositionally biased region" description="Low complexity" evidence="14">
    <location>
        <begin position="592"/>
        <end position="604"/>
    </location>
</feature>
<dbReference type="Pfam" id="PF00867">
    <property type="entry name" value="XPG_I"/>
    <property type="match status" value="1"/>
</dbReference>
<feature type="region of interest" description="Disordered" evidence="14">
    <location>
        <begin position="187"/>
        <end position="223"/>
    </location>
</feature>
<dbReference type="PANTHER" id="PTHR16171">
    <property type="entry name" value="DNA REPAIR PROTEIN COMPLEMENTING XP-G CELLS-RELATED"/>
    <property type="match status" value="1"/>
</dbReference>